<proteinExistence type="predicted"/>
<protein>
    <submittedName>
        <fullName evidence="1">Uncharacterized protein</fullName>
    </submittedName>
</protein>
<dbReference type="Proteomes" id="UP000004810">
    <property type="component" value="Unassembled WGS sequence"/>
</dbReference>
<comment type="caution">
    <text evidence="1">The sequence shown here is derived from an EMBL/GenBank/DDBJ whole genome shotgun (WGS) entry which is preliminary data.</text>
</comment>
<organism evidence="1 2">
    <name type="scientific">Wuchereria bancrofti</name>
    <dbReference type="NCBI Taxonomy" id="6293"/>
    <lineage>
        <taxon>Eukaryota</taxon>
        <taxon>Metazoa</taxon>
        <taxon>Ecdysozoa</taxon>
        <taxon>Nematoda</taxon>
        <taxon>Chromadorea</taxon>
        <taxon>Rhabditida</taxon>
        <taxon>Spirurina</taxon>
        <taxon>Spiruromorpha</taxon>
        <taxon>Filarioidea</taxon>
        <taxon>Onchocercidae</taxon>
        <taxon>Wuchereria</taxon>
    </lineage>
</organism>
<evidence type="ECO:0000313" key="2">
    <source>
        <dbReference type="Proteomes" id="UP000004810"/>
    </source>
</evidence>
<reference evidence="2" key="1">
    <citation type="submission" date="2012-08" db="EMBL/GenBank/DDBJ databases">
        <title>The Genome Sequence of Wuchereria bancrofti.</title>
        <authorList>
            <person name="Nutman T.B."/>
            <person name="Fink D.L."/>
            <person name="Russ C."/>
            <person name="Young S."/>
            <person name="Zeng Q."/>
            <person name="Koehrsen M."/>
            <person name="Alvarado L."/>
            <person name="Berlin A."/>
            <person name="Chapman S.B."/>
            <person name="Chen Z."/>
            <person name="Freedman E."/>
            <person name="Gellesch M."/>
            <person name="Goldberg J."/>
            <person name="Griggs A."/>
            <person name="Gujja S."/>
            <person name="Heilman E.R."/>
            <person name="Heiman D."/>
            <person name="Hepburn T."/>
            <person name="Howarth C."/>
            <person name="Jen D."/>
            <person name="Larson L."/>
            <person name="Lewis B."/>
            <person name="Mehta T."/>
            <person name="Park D."/>
            <person name="Pearson M."/>
            <person name="Roberts A."/>
            <person name="Saif S."/>
            <person name="Shea T."/>
            <person name="Shenoy N."/>
            <person name="Sisk P."/>
            <person name="Stolte C."/>
            <person name="Sykes S."/>
            <person name="Walk T."/>
            <person name="White J."/>
            <person name="Yandava C."/>
            <person name="Haas B."/>
            <person name="Henn M.R."/>
            <person name="Nusbaum C."/>
            <person name="Birren B."/>
        </authorList>
    </citation>
    <scope>NUCLEOTIDE SEQUENCE [LARGE SCALE GENOMIC DNA]</scope>
    <source>
        <strain evidence="2">NA</strain>
    </source>
</reference>
<dbReference type="EMBL" id="ADBV01009516">
    <property type="protein sequence ID" value="EJW76135.1"/>
    <property type="molecule type" value="Genomic_DNA"/>
</dbReference>
<accession>J9AP99</accession>
<feature type="non-terminal residue" evidence="1">
    <location>
        <position position="1"/>
    </location>
</feature>
<sequence length="118" mass="13733">GKVSKCIKSSFASLNVVLPEKYICEECNLIDGAKQLIAFPDSPSNRLHQLKAMHSHPCTYTHTHTHTHTIYIHPYKHTYTYLHVLTYLHRQAENEQNDVGCHHRCRCLMSVYRQSRLS</sequence>
<name>J9AP99_WUCBA</name>
<dbReference type="AlphaFoldDB" id="J9AP99"/>
<gene>
    <name evidence="1" type="ORF">WUBG_12958</name>
</gene>
<feature type="non-terminal residue" evidence="1">
    <location>
        <position position="118"/>
    </location>
</feature>
<evidence type="ECO:0000313" key="1">
    <source>
        <dbReference type="EMBL" id="EJW76135.1"/>
    </source>
</evidence>